<comment type="caution">
    <text evidence="2">The sequence shown here is derived from an EMBL/GenBank/DDBJ whole genome shotgun (WGS) entry which is preliminary data.</text>
</comment>
<dbReference type="EMBL" id="CAJJDP010000021">
    <property type="protein sequence ID" value="CAD8148746.1"/>
    <property type="molecule type" value="Genomic_DNA"/>
</dbReference>
<dbReference type="Proteomes" id="UP000683925">
    <property type="component" value="Unassembled WGS sequence"/>
</dbReference>
<evidence type="ECO:0000313" key="2">
    <source>
        <dbReference type="EMBL" id="CAD8148746.1"/>
    </source>
</evidence>
<proteinExistence type="predicted"/>
<dbReference type="OMA" id="RTGNIFP"/>
<gene>
    <name evidence="2" type="ORF">POCTA_138.1.T0210278</name>
</gene>
<feature type="chain" id="PRO_5035743142" evidence="1">
    <location>
        <begin position="17"/>
        <end position="390"/>
    </location>
</feature>
<keyword evidence="1" id="KW-0732">Signal</keyword>
<dbReference type="OrthoDB" id="10320371at2759"/>
<protein>
    <submittedName>
        <fullName evidence="2">Uncharacterized protein</fullName>
    </submittedName>
</protein>
<feature type="signal peptide" evidence="1">
    <location>
        <begin position="1"/>
        <end position="16"/>
    </location>
</feature>
<reference evidence="2" key="1">
    <citation type="submission" date="2021-01" db="EMBL/GenBank/DDBJ databases">
        <authorList>
            <consortium name="Genoscope - CEA"/>
            <person name="William W."/>
        </authorList>
    </citation>
    <scope>NUCLEOTIDE SEQUENCE</scope>
</reference>
<evidence type="ECO:0000313" key="3">
    <source>
        <dbReference type="Proteomes" id="UP000683925"/>
    </source>
</evidence>
<sequence length="390" mass="44318">MKFLFFVSFIVTLSYAQKGLAFCDEYIEYDISFYGKFISNVKLSNTTDAILADYRVMIIDDELNVLSSVSIPKMNNFTCGWIFTPISGYFFIGCQKSGESPYLVAYKSINQTHYSKFGDIVQFPIVNQTLIKITGTDNTIFTVQSTKVTLFTLVMSAADWSIKTTQNVFDKNYFSRTSEINITDITFLPFAQDNMKYLKIMVTEFSLGSFWIDALIKNNIVSPFRTGNIFPNLSWTKYQSVTIHSTTSNVSMISMTYFSTYNSPMSFKAVFNSVTSTTLTTNLVYTDQTGWQSQIAPVKSGNVEAIMFRNTQKQGTLFIYNAVIAPAVSDSQDEVETQLNAPTYDPVDKLTSPPQDYSIFYFNSGYRVVHSIENNKLQSCDLYNYKLQKE</sequence>
<name>A0A8S1TBS1_PAROT</name>
<keyword evidence="3" id="KW-1185">Reference proteome</keyword>
<evidence type="ECO:0000256" key="1">
    <source>
        <dbReference type="SAM" id="SignalP"/>
    </source>
</evidence>
<dbReference type="AlphaFoldDB" id="A0A8S1TBS1"/>
<accession>A0A8S1TBS1</accession>
<organism evidence="2 3">
    <name type="scientific">Paramecium octaurelia</name>
    <dbReference type="NCBI Taxonomy" id="43137"/>
    <lineage>
        <taxon>Eukaryota</taxon>
        <taxon>Sar</taxon>
        <taxon>Alveolata</taxon>
        <taxon>Ciliophora</taxon>
        <taxon>Intramacronucleata</taxon>
        <taxon>Oligohymenophorea</taxon>
        <taxon>Peniculida</taxon>
        <taxon>Parameciidae</taxon>
        <taxon>Paramecium</taxon>
    </lineage>
</organism>